<comment type="caution">
    <text evidence="2">The sequence shown here is derived from an EMBL/GenBank/DDBJ whole genome shotgun (WGS) entry which is preliminary data.</text>
</comment>
<evidence type="ECO:0000313" key="2">
    <source>
        <dbReference type="EMBL" id="RHY80957.1"/>
    </source>
</evidence>
<dbReference type="Gene3D" id="3.40.50.880">
    <property type="match status" value="1"/>
</dbReference>
<dbReference type="PANTHER" id="PTHR43130:SF15">
    <property type="entry name" value="THIJ_PFPI FAMILY PROTEIN (AFU_ORTHOLOGUE AFUA_5G14240)"/>
    <property type="match status" value="1"/>
</dbReference>
<dbReference type="SUPFAM" id="SSF52317">
    <property type="entry name" value="Class I glutamine amidotransferase-like"/>
    <property type="match status" value="1"/>
</dbReference>
<dbReference type="InterPro" id="IPR002818">
    <property type="entry name" value="DJ-1/PfpI"/>
</dbReference>
<protein>
    <recommendedName>
        <fullName evidence="1">DJ-1/PfpI domain-containing protein</fullName>
    </recommendedName>
</protein>
<feature type="domain" description="DJ-1/PfpI" evidence="1">
    <location>
        <begin position="13"/>
        <end position="165"/>
    </location>
</feature>
<dbReference type="Pfam" id="PF01965">
    <property type="entry name" value="DJ-1_PfpI"/>
    <property type="match status" value="1"/>
</dbReference>
<gene>
    <name evidence="2" type="ORF">DYB31_016796</name>
</gene>
<sequence length="199" mass="21927">SQFPSYPNANVGPMQFFDYLRNDLDVVTVAATAGIKWTSPPNGGSPMNATYSFDTCPPLDVLLLPGGFGCRKLFNDPAHQAFILRQANSTKYLLSVCTGAGFLAATGLLDGKRATTNKKAFWEITSTYGTDFDIEWVPHARWVEHGRIWTSSGITAGMDMTHAFLARHFGSDRMQTMLEVMEYTPALDPSQDACSYLTH</sequence>
<evidence type="ECO:0000313" key="3">
    <source>
        <dbReference type="Proteomes" id="UP000266196"/>
    </source>
</evidence>
<reference evidence="2 3" key="1">
    <citation type="submission" date="2018-08" db="EMBL/GenBank/DDBJ databases">
        <title>Aphanomyces genome sequencing and annotation.</title>
        <authorList>
            <person name="Minardi D."/>
            <person name="Oidtmann B."/>
            <person name="Van Der Giezen M."/>
            <person name="Studholme D.J."/>
        </authorList>
    </citation>
    <scope>NUCLEOTIDE SEQUENCE [LARGE SCALE GENOMIC DNA]</scope>
    <source>
        <strain evidence="2 3">197901</strain>
    </source>
</reference>
<dbReference type="InterPro" id="IPR052158">
    <property type="entry name" value="INH-QAR"/>
</dbReference>
<dbReference type="EMBL" id="QUTE01023106">
    <property type="protein sequence ID" value="RHY80957.1"/>
    <property type="molecule type" value="Genomic_DNA"/>
</dbReference>
<proteinExistence type="predicted"/>
<organism evidence="2 3">
    <name type="scientific">Aphanomyces astaci</name>
    <name type="common">Crayfish plague agent</name>
    <dbReference type="NCBI Taxonomy" id="112090"/>
    <lineage>
        <taxon>Eukaryota</taxon>
        <taxon>Sar</taxon>
        <taxon>Stramenopiles</taxon>
        <taxon>Oomycota</taxon>
        <taxon>Saprolegniomycetes</taxon>
        <taxon>Saprolegniales</taxon>
        <taxon>Verrucalvaceae</taxon>
        <taxon>Aphanomyces</taxon>
    </lineage>
</organism>
<dbReference type="PANTHER" id="PTHR43130">
    <property type="entry name" value="ARAC-FAMILY TRANSCRIPTIONAL REGULATOR"/>
    <property type="match status" value="1"/>
</dbReference>
<dbReference type="CDD" id="cd03139">
    <property type="entry name" value="GATase1_PfpI_2"/>
    <property type="match status" value="1"/>
</dbReference>
<dbReference type="Proteomes" id="UP000266196">
    <property type="component" value="Unassembled WGS sequence"/>
</dbReference>
<dbReference type="AlphaFoldDB" id="A0A397EKC2"/>
<evidence type="ECO:0000259" key="1">
    <source>
        <dbReference type="Pfam" id="PF01965"/>
    </source>
</evidence>
<feature type="non-terminal residue" evidence="2">
    <location>
        <position position="1"/>
    </location>
</feature>
<name>A0A397EKC2_APHAT</name>
<dbReference type="InterPro" id="IPR029062">
    <property type="entry name" value="Class_I_gatase-like"/>
</dbReference>
<accession>A0A397EKC2</accession>